<feature type="non-terminal residue" evidence="11">
    <location>
        <position position="1"/>
    </location>
</feature>
<dbReference type="Gene3D" id="1.20.1260.10">
    <property type="match status" value="1"/>
</dbReference>
<dbReference type="Proteomes" id="UP000052978">
    <property type="component" value="Unassembled WGS sequence"/>
</dbReference>
<comment type="catalytic activity">
    <reaction evidence="7">
        <text>4 Fe(2+) + O2 + 4 H(+) = 4 Fe(3+) + 2 H2O</text>
        <dbReference type="Rhea" id="RHEA:11148"/>
        <dbReference type="ChEBI" id="CHEBI:15377"/>
        <dbReference type="ChEBI" id="CHEBI:15378"/>
        <dbReference type="ChEBI" id="CHEBI:15379"/>
        <dbReference type="ChEBI" id="CHEBI:29033"/>
        <dbReference type="ChEBI" id="CHEBI:29034"/>
        <dbReference type="EC" id="1.16.3.1"/>
    </reaction>
</comment>
<accession>S7NBM0</accession>
<dbReference type="GO" id="GO:0006826">
    <property type="term" value="P:iron ion transport"/>
    <property type="evidence" value="ECO:0007669"/>
    <property type="project" value="InterPro"/>
</dbReference>
<dbReference type="InterPro" id="IPR009040">
    <property type="entry name" value="Ferritin-like_diiron"/>
</dbReference>
<feature type="binding site" evidence="8">
    <location>
        <position position="72"/>
    </location>
    <ligand>
        <name>Fe cation</name>
        <dbReference type="ChEBI" id="CHEBI:24875"/>
        <label>1</label>
    </ligand>
</feature>
<evidence type="ECO:0000256" key="8">
    <source>
        <dbReference type="PIRSR" id="PIRSR601519-1"/>
    </source>
</evidence>
<evidence type="ECO:0000256" key="1">
    <source>
        <dbReference type="ARBA" id="ARBA00007513"/>
    </source>
</evidence>
<evidence type="ECO:0000256" key="5">
    <source>
        <dbReference type="ARBA" id="ARBA00023004"/>
    </source>
</evidence>
<sequence>YIEMTYNSIEDSTTSFCHILEDQVEVKRENGKGFLKYLRICESKICLPIFKRRKIDNWYTGIQALESALELENQLTKLLLDLRTTATANNEYDVLCFMGKHLDEQEDNTNHL</sequence>
<keyword evidence="12" id="KW-1185">Reference proteome</keyword>
<dbReference type="eggNOG" id="KOG2332">
    <property type="taxonomic scope" value="Eukaryota"/>
</dbReference>
<dbReference type="InterPro" id="IPR008331">
    <property type="entry name" value="Ferritin_DPS_dom"/>
</dbReference>
<comment type="function">
    <text evidence="9">Stores iron in a soluble, non-toxic, readily available form. Important for iron homeostasis. Iron is taken up in the ferrous form and deposited as ferric hydroxides after oxidation.</text>
</comment>
<comment type="similarity">
    <text evidence="1 9">Belongs to the ferritin family.</text>
</comment>
<feature type="domain" description="Ferritin-like diiron" evidence="10">
    <location>
        <begin position="1"/>
        <end position="112"/>
    </location>
</feature>
<evidence type="ECO:0000256" key="4">
    <source>
        <dbReference type="ARBA" id="ARBA00023002"/>
    </source>
</evidence>
<dbReference type="GO" id="GO:0006879">
    <property type="term" value="P:intracellular iron ion homeostasis"/>
    <property type="evidence" value="ECO:0007669"/>
    <property type="project" value="UniProtKB-KW"/>
</dbReference>
<name>S7NBM0_MYOBR</name>
<dbReference type="EMBL" id="KE163933">
    <property type="protein sequence ID" value="EPQ14436.1"/>
    <property type="molecule type" value="Genomic_DNA"/>
</dbReference>
<evidence type="ECO:0000259" key="10">
    <source>
        <dbReference type="PROSITE" id="PS50905"/>
    </source>
</evidence>
<dbReference type="GO" id="GO:0004322">
    <property type="term" value="F:ferroxidase activity"/>
    <property type="evidence" value="ECO:0007669"/>
    <property type="project" value="UniProtKB-EC"/>
</dbReference>
<dbReference type="eggNOG" id="KOG1749">
    <property type="taxonomic scope" value="Eukaryota"/>
</dbReference>
<dbReference type="InterPro" id="IPR009078">
    <property type="entry name" value="Ferritin-like_SF"/>
</dbReference>
<dbReference type="InterPro" id="IPR012347">
    <property type="entry name" value="Ferritin-like"/>
</dbReference>
<keyword evidence="3 8" id="KW-0479">Metal-binding</keyword>
<comment type="function">
    <text evidence="6">Stores iron in a soluble, non-toxic, readily available form. Important for iron homeostasis. Has ferroxidase activity. Iron is taken up in the ferrous form and deposited as ferric hydroxides after oxidation.</text>
</comment>
<keyword evidence="4" id="KW-0560">Oxidoreductase</keyword>
<proteinExistence type="inferred from homology"/>
<reference evidence="11 12" key="1">
    <citation type="journal article" date="2013" name="Nat. Commun.">
        <title>Genome analysis reveals insights into physiology and longevity of the Brandt's bat Myotis brandtii.</title>
        <authorList>
            <person name="Seim I."/>
            <person name="Fang X."/>
            <person name="Xiong Z."/>
            <person name="Lobanov A.V."/>
            <person name="Huang Z."/>
            <person name="Ma S."/>
            <person name="Feng Y."/>
            <person name="Turanov A.A."/>
            <person name="Zhu Y."/>
            <person name="Lenz T.L."/>
            <person name="Gerashchenko M.V."/>
            <person name="Fan D."/>
            <person name="Hee Yim S."/>
            <person name="Yao X."/>
            <person name="Jordan D."/>
            <person name="Xiong Y."/>
            <person name="Ma Y."/>
            <person name="Lyapunov A.N."/>
            <person name="Chen G."/>
            <person name="Kulakova O.I."/>
            <person name="Sun Y."/>
            <person name="Lee S.G."/>
            <person name="Bronson R.T."/>
            <person name="Moskalev A.A."/>
            <person name="Sunyaev S.R."/>
            <person name="Zhang G."/>
            <person name="Krogh A."/>
            <person name="Wang J."/>
            <person name="Gladyshev V.N."/>
        </authorList>
    </citation>
    <scope>NUCLEOTIDE SEQUENCE [LARGE SCALE GENOMIC DNA]</scope>
</reference>
<dbReference type="PANTHER" id="PTHR11431">
    <property type="entry name" value="FERRITIN"/>
    <property type="match status" value="1"/>
</dbReference>
<evidence type="ECO:0000256" key="9">
    <source>
        <dbReference type="RuleBase" id="RU361145"/>
    </source>
</evidence>
<dbReference type="GO" id="GO:0005737">
    <property type="term" value="C:cytoplasm"/>
    <property type="evidence" value="ECO:0007669"/>
    <property type="project" value="TreeGrafter"/>
</dbReference>
<keyword evidence="2 9" id="KW-0409">Iron storage</keyword>
<dbReference type="Pfam" id="PF00210">
    <property type="entry name" value="Ferritin"/>
    <property type="match status" value="1"/>
</dbReference>
<dbReference type="PANTHER" id="PTHR11431:SF54">
    <property type="entry name" value="FERRITIN"/>
    <property type="match status" value="1"/>
</dbReference>
<evidence type="ECO:0000256" key="7">
    <source>
        <dbReference type="ARBA" id="ARBA00047990"/>
    </source>
</evidence>
<feature type="binding site" evidence="8">
    <location>
        <position position="105"/>
    </location>
    <ligand>
        <name>Fe cation</name>
        <dbReference type="ChEBI" id="CHEBI:24875"/>
        <label>1</label>
    </ligand>
</feature>
<dbReference type="PROSITE" id="PS50905">
    <property type="entry name" value="FERRITIN_LIKE"/>
    <property type="match status" value="1"/>
</dbReference>
<gene>
    <name evidence="11" type="ORF">D623_10028738</name>
</gene>
<evidence type="ECO:0000256" key="3">
    <source>
        <dbReference type="ARBA" id="ARBA00022723"/>
    </source>
</evidence>
<dbReference type="AlphaFoldDB" id="S7NBM0"/>
<dbReference type="InterPro" id="IPR001519">
    <property type="entry name" value="Ferritin"/>
</dbReference>
<dbReference type="GO" id="GO:0008198">
    <property type="term" value="F:ferrous iron binding"/>
    <property type="evidence" value="ECO:0007669"/>
    <property type="project" value="TreeGrafter"/>
</dbReference>
<evidence type="ECO:0000313" key="11">
    <source>
        <dbReference type="EMBL" id="EPQ14436.1"/>
    </source>
</evidence>
<protein>
    <recommendedName>
        <fullName evidence="9">Ferritin</fullName>
    </recommendedName>
</protein>
<evidence type="ECO:0000256" key="2">
    <source>
        <dbReference type="ARBA" id="ARBA00022434"/>
    </source>
</evidence>
<dbReference type="SUPFAM" id="SSF47240">
    <property type="entry name" value="Ferritin-like"/>
    <property type="match status" value="1"/>
</dbReference>
<organism evidence="11 12">
    <name type="scientific">Myotis brandtii</name>
    <name type="common">Brandt's bat</name>
    <dbReference type="NCBI Taxonomy" id="109478"/>
    <lineage>
        <taxon>Eukaryota</taxon>
        <taxon>Metazoa</taxon>
        <taxon>Chordata</taxon>
        <taxon>Craniata</taxon>
        <taxon>Vertebrata</taxon>
        <taxon>Euteleostomi</taxon>
        <taxon>Mammalia</taxon>
        <taxon>Eutheria</taxon>
        <taxon>Laurasiatheria</taxon>
        <taxon>Chiroptera</taxon>
        <taxon>Yangochiroptera</taxon>
        <taxon>Vespertilionidae</taxon>
        <taxon>Myotis</taxon>
    </lineage>
</organism>
<keyword evidence="5 8" id="KW-0408">Iron</keyword>
<dbReference type="GO" id="GO:0008199">
    <property type="term" value="F:ferric iron binding"/>
    <property type="evidence" value="ECO:0007669"/>
    <property type="project" value="InterPro"/>
</dbReference>
<evidence type="ECO:0000313" key="12">
    <source>
        <dbReference type="Proteomes" id="UP000052978"/>
    </source>
</evidence>
<evidence type="ECO:0000256" key="6">
    <source>
        <dbReference type="ARBA" id="ARBA00025111"/>
    </source>
</evidence>